<gene>
    <name evidence="2" type="ORF">POM88_008027</name>
</gene>
<comment type="caution">
    <text evidence="2">The sequence shown here is derived from an EMBL/GenBank/DDBJ whole genome shotgun (WGS) entry which is preliminary data.</text>
</comment>
<accession>A0AAD8N645</accession>
<dbReference type="PANTHER" id="PTHR35730:SF2">
    <property type="entry name" value="KINETOCHORE PROTEIN SPC24 HOMOLOG-RELATED"/>
    <property type="match status" value="1"/>
</dbReference>
<evidence type="ECO:0000313" key="3">
    <source>
        <dbReference type="Proteomes" id="UP001237642"/>
    </source>
</evidence>
<name>A0AAD8N645_9APIA</name>
<dbReference type="InterPro" id="IPR044951">
    <property type="entry name" value="SPC24-like"/>
</dbReference>
<dbReference type="PANTHER" id="PTHR35730">
    <property type="entry name" value="KINETOCHORE PROTEIN SPC24 HOMOLOG-RELATED"/>
    <property type="match status" value="1"/>
</dbReference>
<keyword evidence="3" id="KW-1185">Reference proteome</keyword>
<proteinExistence type="predicted"/>
<protein>
    <submittedName>
        <fullName evidence="2">Uncharacterized protein</fullName>
    </submittedName>
</protein>
<dbReference type="GO" id="GO:0051983">
    <property type="term" value="P:regulation of chromosome segregation"/>
    <property type="evidence" value="ECO:0007669"/>
    <property type="project" value="InterPro"/>
</dbReference>
<evidence type="ECO:0000256" key="1">
    <source>
        <dbReference type="SAM" id="Coils"/>
    </source>
</evidence>
<evidence type="ECO:0000313" key="2">
    <source>
        <dbReference type="EMBL" id="KAK1398164.1"/>
    </source>
</evidence>
<reference evidence="2" key="2">
    <citation type="submission" date="2023-05" db="EMBL/GenBank/DDBJ databases">
        <authorList>
            <person name="Schelkunov M.I."/>
        </authorList>
    </citation>
    <scope>NUCLEOTIDE SEQUENCE</scope>
    <source>
        <strain evidence="2">Hsosn_3</strain>
        <tissue evidence="2">Leaf</tissue>
    </source>
</reference>
<reference evidence="2" key="1">
    <citation type="submission" date="2023-02" db="EMBL/GenBank/DDBJ databases">
        <title>Genome of toxic invasive species Heracleum sosnowskyi carries increased number of genes despite the absence of recent whole-genome duplications.</title>
        <authorList>
            <person name="Schelkunov M."/>
            <person name="Shtratnikova V."/>
            <person name="Makarenko M."/>
            <person name="Klepikova A."/>
            <person name="Omelchenko D."/>
            <person name="Novikova G."/>
            <person name="Obukhova E."/>
            <person name="Bogdanov V."/>
            <person name="Penin A."/>
            <person name="Logacheva M."/>
        </authorList>
    </citation>
    <scope>NUCLEOTIDE SEQUENCE</scope>
    <source>
        <strain evidence="2">Hsosn_3</strain>
        <tissue evidence="2">Leaf</tissue>
    </source>
</reference>
<organism evidence="2 3">
    <name type="scientific">Heracleum sosnowskyi</name>
    <dbReference type="NCBI Taxonomy" id="360622"/>
    <lineage>
        <taxon>Eukaryota</taxon>
        <taxon>Viridiplantae</taxon>
        <taxon>Streptophyta</taxon>
        <taxon>Embryophyta</taxon>
        <taxon>Tracheophyta</taxon>
        <taxon>Spermatophyta</taxon>
        <taxon>Magnoliopsida</taxon>
        <taxon>eudicotyledons</taxon>
        <taxon>Gunneridae</taxon>
        <taxon>Pentapetalae</taxon>
        <taxon>asterids</taxon>
        <taxon>campanulids</taxon>
        <taxon>Apiales</taxon>
        <taxon>Apiaceae</taxon>
        <taxon>Apioideae</taxon>
        <taxon>apioid superclade</taxon>
        <taxon>Tordylieae</taxon>
        <taxon>Tordyliinae</taxon>
        <taxon>Heracleum</taxon>
    </lineage>
</organism>
<dbReference type="EMBL" id="JAUIZM010000002">
    <property type="protein sequence ID" value="KAK1398164.1"/>
    <property type="molecule type" value="Genomic_DNA"/>
</dbReference>
<dbReference type="Proteomes" id="UP001237642">
    <property type="component" value="Unassembled WGS sequence"/>
</dbReference>
<feature type="coiled-coil region" evidence="1">
    <location>
        <begin position="58"/>
        <end position="105"/>
    </location>
</feature>
<dbReference type="AlphaFoldDB" id="A0AAD8N645"/>
<keyword evidence="1" id="KW-0175">Coiled coil</keyword>
<sequence>MGEASRSFDMKNLISYSDDLIKLLKSERDSTSLSKLLEQLNILVSQTDGDFKCVQSSILDYQNKLDLCNQKIDAAKSEVAADSELDMLQKELEEELERERLLRDELR</sequence>